<name>A0A699JLU6_TANCI</name>
<feature type="non-terminal residue" evidence="1">
    <location>
        <position position="1"/>
    </location>
</feature>
<protein>
    <recommendedName>
        <fullName evidence="2">Reverse transcriptase domain-containing protein</fullName>
    </recommendedName>
</protein>
<dbReference type="EMBL" id="BKCJ010421509">
    <property type="protein sequence ID" value="GFA42374.1"/>
    <property type="molecule type" value="Genomic_DNA"/>
</dbReference>
<comment type="caution">
    <text evidence="1">The sequence shown here is derived from an EMBL/GenBank/DDBJ whole genome shotgun (WGS) entry which is preliminary data.</text>
</comment>
<evidence type="ECO:0000313" key="1">
    <source>
        <dbReference type="EMBL" id="GFA42374.1"/>
    </source>
</evidence>
<accession>A0A699JLU6</accession>
<gene>
    <name evidence="1" type="ORF">Tci_614346</name>
</gene>
<proteinExistence type="predicted"/>
<evidence type="ECO:0008006" key="2">
    <source>
        <dbReference type="Google" id="ProtNLM"/>
    </source>
</evidence>
<reference evidence="1" key="1">
    <citation type="journal article" date="2019" name="Sci. Rep.">
        <title>Draft genome of Tanacetum cinerariifolium, the natural source of mosquito coil.</title>
        <authorList>
            <person name="Yamashiro T."/>
            <person name="Shiraishi A."/>
            <person name="Satake H."/>
            <person name="Nakayama K."/>
        </authorList>
    </citation>
    <scope>NUCLEOTIDE SEQUENCE</scope>
</reference>
<sequence>SNVENLLPIPSECEVTLEDKIECDKPAQDESSSIFMTFSNPLFDYNDDFTSSDDDSLPDEDVPIEEFKIYSNPLCDEDEINSNKLDPHCFNVESDFVESLFNRDTFIDFSSKFDFSGELAHIKPEIPKFDFDFEEEIQIADTIIESIPLLPIPVQDGNSQQEEIDIVTDDVLPPSDDDDDDYDPLLGEAELFLSDNSIPPGIENVADDPEGDVCFLKELLINDSILSHKSYDSNFEDNPSILRPPPEPPDVESFFDLKPDVIVEDISDKLNEDKCFNPGGEIFVFTNNEDIDYFPFMFVI</sequence>
<dbReference type="AlphaFoldDB" id="A0A699JLU6"/>
<organism evidence="1">
    <name type="scientific">Tanacetum cinerariifolium</name>
    <name type="common">Dalmatian daisy</name>
    <name type="synonym">Chrysanthemum cinerariifolium</name>
    <dbReference type="NCBI Taxonomy" id="118510"/>
    <lineage>
        <taxon>Eukaryota</taxon>
        <taxon>Viridiplantae</taxon>
        <taxon>Streptophyta</taxon>
        <taxon>Embryophyta</taxon>
        <taxon>Tracheophyta</taxon>
        <taxon>Spermatophyta</taxon>
        <taxon>Magnoliopsida</taxon>
        <taxon>eudicotyledons</taxon>
        <taxon>Gunneridae</taxon>
        <taxon>Pentapetalae</taxon>
        <taxon>asterids</taxon>
        <taxon>campanulids</taxon>
        <taxon>Asterales</taxon>
        <taxon>Asteraceae</taxon>
        <taxon>Asteroideae</taxon>
        <taxon>Anthemideae</taxon>
        <taxon>Anthemidinae</taxon>
        <taxon>Tanacetum</taxon>
    </lineage>
</organism>